<dbReference type="Pfam" id="PF00589">
    <property type="entry name" value="Phage_integrase"/>
    <property type="match status" value="1"/>
</dbReference>
<dbReference type="Gene3D" id="1.10.443.10">
    <property type="entry name" value="Intergrase catalytic core"/>
    <property type="match status" value="1"/>
</dbReference>
<dbReference type="EMBL" id="AFWV01000007">
    <property type="protein sequence ID" value="EGV18229.1"/>
    <property type="molecule type" value="Genomic_DNA"/>
</dbReference>
<proteinExistence type="predicted"/>
<feature type="domain" description="Tyr recombinase" evidence="2">
    <location>
        <begin position="1"/>
        <end position="79"/>
    </location>
</feature>
<dbReference type="Proteomes" id="UP000005459">
    <property type="component" value="Unassembled WGS sequence"/>
</dbReference>
<keyword evidence="4" id="KW-1185">Reference proteome</keyword>
<dbReference type="PATRIC" id="fig|768671.3.peg.2343"/>
<evidence type="ECO:0000313" key="3">
    <source>
        <dbReference type="EMBL" id="EGV18229.1"/>
    </source>
</evidence>
<evidence type="ECO:0000259" key="2">
    <source>
        <dbReference type="PROSITE" id="PS51898"/>
    </source>
</evidence>
<keyword evidence="1" id="KW-0233">DNA recombination</keyword>
<dbReference type="InterPro" id="IPR002104">
    <property type="entry name" value="Integrase_catalytic"/>
</dbReference>
<evidence type="ECO:0000256" key="1">
    <source>
        <dbReference type="ARBA" id="ARBA00023172"/>
    </source>
</evidence>
<protein>
    <submittedName>
        <fullName evidence="3">Integrase family protein</fullName>
    </submittedName>
</protein>
<dbReference type="InterPro" id="IPR011010">
    <property type="entry name" value="DNA_brk_join_enz"/>
</dbReference>
<organism evidence="3 4">
    <name type="scientific">Thiocapsa marina 5811</name>
    <dbReference type="NCBI Taxonomy" id="768671"/>
    <lineage>
        <taxon>Bacteria</taxon>
        <taxon>Pseudomonadati</taxon>
        <taxon>Pseudomonadota</taxon>
        <taxon>Gammaproteobacteria</taxon>
        <taxon>Chromatiales</taxon>
        <taxon>Chromatiaceae</taxon>
        <taxon>Thiocapsa</taxon>
    </lineage>
</organism>
<evidence type="ECO:0000313" key="4">
    <source>
        <dbReference type="Proteomes" id="UP000005459"/>
    </source>
</evidence>
<sequence>MVLSRGEVARLLEQLDGMPHLMTALLYGTGMRLMECVRLRVQDVDFQYHQIVVRDGKGQKDRVVPLPKRLEQPLTAAIR</sequence>
<dbReference type="PROSITE" id="PS51898">
    <property type="entry name" value="TYR_RECOMBINASE"/>
    <property type="match status" value="1"/>
</dbReference>
<name>F9UBB1_9GAMM</name>
<reference evidence="3 4" key="1">
    <citation type="submission" date="2011-06" db="EMBL/GenBank/DDBJ databases">
        <title>The draft genome of Thiocapsa marina 5811.</title>
        <authorList>
            <consortium name="US DOE Joint Genome Institute (JGI-PGF)"/>
            <person name="Lucas S."/>
            <person name="Han J."/>
            <person name="Cheng J.-F."/>
            <person name="Goodwin L."/>
            <person name="Pitluck S."/>
            <person name="Peters L."/>
            <person name="Land M.L."/>
            <person name="Hauser L."/>
            <person name="Vogl K."/>
            <person name="Liu Z."/>
            <person name="Imhoff J."/>
            <person name="Thiel V."/>
            <person name="Frigaard N.-U."/>
            <person name="Bryant D."/>
            <person name="Woyke T.J."/>
        </authorList>
    </citation>
    <scope>NUCLEOTIDE SEQUENCE [LARGE SCALE GENOMIC DNA]</scope>
    <source>
        <strain evidence="3 4">5811</strain>
    </source>
</reference>
<dbReference type="SUPFAM" id="SSF56349">
    <property type="entry name" value="DNA breaking-rejoining enzymes"/>
    <property type="match status" value="1"/>
</dbReference>
<accession>F9UBB1</accession>
<dbReference type="STRING" id="768671.ThimaDRAFT_2213"/>
<dbReference type="GO" id="GO:0006310">
    <property type="term" value="P:DNA recombination"/>
    <property type="evidence" value="ECO:0007669"/>
    <property type="project" value="UniProtKB-KW"/>
</dbReference>
<dbReference type="eggNOG" id="COG4974">
    <property type="taxonomic scope" value="Bacteria"/>
</dbReference>
<dbReference type="GO" id="GO:0015074">
    <property type="term" value="P:DNA integration"/>
    <property type="evidence" value="ECO:0007669"/>
    <property type="project" value="InterPro"/>
</dbReference>
<dbReference type="GO" id="GO:0003677">
    <property type="term" value="F:DNA binding"/>
    <property type="evidence" value="ECO:0007669"/>
    <property type="project" value="InterPro"/>
</dbReference>
<dbReference type="InterPro" id="IPR013762">
    <property type="entry name" value="Integrase-like_cat_sf"/>
</dbReference>
<gene>
    <name evidence="3" type="ORF">ThimaDRAFT_2213</name>
</gene>
<dbReference type="AlphaFoldDB" id="F9UBB1"/>